<dbReference type="EMBL" id="JAUSYA010000001">
    <property type="protein sequence ID" value="MDQ0686408.1"/>
    <property type="molecule type" value="Genomic_DNA"/>
</dbReference>
<evidence type="ECO:0000256" key="5">
    <source>
        <dbReference type="ARBA" id="ARBA00022989"/>
    </source>
</evidence>
<feature type="transmembrane region" description="Helical" evidence="7">
    <location>
        <begin position="212"/>
        <end position="231"/>
    </location>
</feature>
<keyword evidence="11" id="KW-1185">Reference proteome</keyword>
<keyword evidence="4 7" id="KW-0812">Transmembrane</keyword>
<dbReference type="InterPro" id="IPR000515">
    <property type="entry name" value="MetI-like"/>
</dbReference>
<evidence type="ECO:0000256" key="6">
    <source>
        <dbReference type="ARBA" id="ARBA00023136"/>
    </source>
</evidence>
<dbReference type="Pfam" id="PF00528">
    <property type="entry name" value="BPD_transp_1"/>
    <property type="match status" value="1"/>
</dbReference>
<accession>A0ABU0Q6V9</accession>
<evidence type="ECO:0000259" key="9">
    <source>
        <dbReference type="PROSITE" id="PS50928"/>
    </source>
</evidence>
<evidence type="ECO:0000256" key="2">
    <source>
        <dbReference type="ARBA" id="ARBA00022448"/>
    </source>
</evidence>
<feature type="transmembrane region" description="Helical" evidence="7">
    <location>
        <begin position="68"/>
        <end position="86"/>
    </location>
</feature>
<evidence type="ECO:0000256" key="8">
    <source>
        <dbReference type="SAM" id="MobiDB-lite"/>
    </source>
</evidence>
<comment type="caution">
    <text evidence="10">The sequence shown here is derived from an EMBL/GenBank/DDBJ whole genome shotgun (WGS) entry which is preliminary data.</text>
</comment>
<evidence type="ECO:0000313" key="11">
    <source>
        <dbReference type="Proteomes" id="UP001243364"/>
    </source>
</evidence>
<evidence type="ECO:0000256" key="4">
    <source>
        <dbReference type="ARBA" id="ARBA00022692"/>
    </source>
</evidence>
<dbReference type="SUPFAM" id="SSF161098">
    <property type="entry name" value="MetI-like"/>
    <property type="match status" value="1"/>
</dbReference>
<dbReference type="Pfam" id="PF12911">
    <property type="entry name" value="OppC_N"/>
    <property type="match status" value="1"/>
</dbReference>
<feature type="transmembrane region" description="Helical" evidence="7">
    <location>
        <begin position="323"/>
        <end position="342"/>
    </location>
</feature>
<sequence length="354" mass="37884">MNQAADSGGQRPVTAGERGRVTVTAPIETTGSATEVQPEAVLAGVDKGQIEGRSLGQIAWSRFKKDKVAVAGGVIVILLIVLALLSRPIQALFGLDPNTFNQDLIDPNTSIPQGDFGGMSWEHPLGVDPKFGRDIATRILEGSWVSLVVAFGATILSNTIGAVLGVVAGYYGGRVDSIISRLMDTFLAFPLLLFAIAISATLQGGAFGMEGLPLHICVLIFIIGFFNWPYLGRIVRGQTLALREREFVDASRGMGAKGPYILFRELLPNLVGPIIVYSTLLIPTNIIFEASLSFLGVGIQPPQASWGGMLKEAVTYYQVDPQFMIVPGLAIFVTVLAFNLLGDGLRDALDPRSR</sequence>
<reference evidence="10 11" key="1">
    <citation type="submission" date="2023-07" db="EMBL/GenBank/DDBJ databases">
        <title>Comparative genomics of wheat-associated soil bacteria to identify genetic determinants of phenazine resistance.</title>
        <authorList>
            <person name="Mouncey N."/>
        </authorList>
    </citation>
    <scope>NUCLEOTIDE SEQUENCE [LARGE SCALE GENOMIC DNA]</scope>
    <source>
        <strain evidence="10 11">W4I19-2</strain>
    </source>
</reference>
<keyword evidence="6 7" id="KW-0472">Membrane</keyword>
<dbReference type="PROSITE" id="PS50928">
    <property type="entry name" value="ABC_TM1"/>
    <property type="match status" value="1"/>
</dbReference>
<dbReference type="InterPro" id="IPR050366">
    <property type="entry name" value="BP-dependent_transpt_permease"/>
</dbReference>
<dbReference type="Gene3D" id="1.10.3720.10">
    <property type="entry name" value="MetI-like"/>
    <property type="match status" value="1"/>
</dbReference>
<keyword evidence="3" id="KW-1003">Cell membrane</keyword>
<evidence type="ECO:0000256" key="7">
    <source>
        <dbReference type="RuleBase" id="RU363032"/>
    </source>
</evidence>
<keyword evidence="5 7" id="KW-1133">Transmembrane helix</keyword>
<evidence type="ECO:0000256" key="1">
    <source>
        <dbReference type="ARBA" id="ARBA00004651"/>
    </source>
</evidence>
<keyword evidence="2 7" id="KW-0813">Transport</keyword>
<feature type="transmembrane region" description="Helical" evidence="7">
    <location>
        <begin position="266"/>
        <end position="288"/>
    </location>
</feature>
<dbReference type="InterPro" id="IPR035906">
    <property type="entry name" value="MetI-like_sf"/>
</dbReference>
<feature type="domain" description="ABC transmembrane type-1" evidence="9">
    <location>
        <begin position="143"/>
        <end position="342"/>
    </location>
</feature>
<comment type="similarity">
    <text evidence="7">Belongs to the binding-protein-dependent transport system permease family.</text>
</comment>
<gene>
    <name evidence="10" type="ORF">QFZ56_005371</name>
</gene>
<comment type="subcellular location">
    <subcellularLocation>
        <location evidence="1 7">Cell membrane</location>
        <topology evidence="1 7">Multi-pass membrane protein</topology>
    </subcellularLocation>
</comment>
<feature type="transmembrane region" description="Helical" evidence="7">
    <location>
        <begin position="185"/>
        <end position="206"/>
    </location>
</feature>
<dbReference type="Proteomes" id="UP001243364">
    <property type="component" value="Unassembled WGS sequence"/>
</dbReference>
<proteinExistence type="inferred from homology"/>
<name>A0ABU0Q6V9_STRAH</name>
<evidence type="ECO:0000256" key="3">
    <source>
        <dbReference type="ARBA" id="ARBA00022475"/>
    </source>
</evidence>
<dbReference type="PANTHER" id="PTHR43386">
    <property type="entry name" value="OLIGOPEPTIDE TRANSPORT SYSTEM PERMEASE PROTEIN APPC"/>
    <property type="match status" value="1"/>
</dbReference>
<dbReference type="InterPro" id="IPR025966">
    <property type="entry name" value="OppC_N"/>
</dbReference>
<feature type="transmembrane region" description="Helical" evidence="7">
    <location>
        <begin position="144"/>
        <end position="173"/>
    </location>
</feature>
<organism evidence="10 11">
    <name type="scientific">Streptomyces achromogenes</name>
    <dbReference type="NCBI Taxonomy" id="67255"/>
    <lineage>
        <taxon>Bacteria</taxon>
        <taxon>Bacillati</taxon>
        <taxon>Actinomycetota</taxon>
        <taxon>Actinomycetes</taxon>
        <taxon>Kitasatosporales</taxon>
        <taxon>Streptomycetaceae</taxon>
        <taxon>Streptomyces</taxon>
    </lineage>
</organism>
<evidence type="ECO:0000313" key="10">
    <source>
        <dbReference type="EMBL" id="MDQ0686408.1"/>
    </source>
</evidence>
<dbReference type="PANTHER" id="PTHR43386:SF1">
    <property type="entry name" value="D,D-DIPEPTIDE TRANSPORT SYSTEM PERMEASE PROTEIN DDPC-RELATED"/>
    <property type="match status" value="1"/>
</dbReference>
<protein>
    <submittedName>
        <fullName evidence="10">Peptide/nickel transport system permease protein</fullName>
    </submittedName>
</protein>
<feature type="region of interest" description="Disordered" evidence="8">
    <location>
        <begin position="1"/>
        <end position="30"/>
    </location>
</feature>
<dbReference type="CDD" id="cd06261">
    <property type="entry name" value="TM_PBP2"/>
    <property type="match status" value="1"/>
</dbReference>